<dbReference type="SUPFAM" id="SSF117892">
    <property type="entry name" value="Band 7/SPFH domain"/>
    <property type="match status" value="1"/>
</dbReference>
<reference evidence="7 8" key="1">
    <citation type="submission" date="2019-01" db="EMBL/GenBank/DDBJ databases">
        <authorList>
            <person name="Brito A."/>
        </authorList>
    </citation>
    <scope>NUCLEOTIDE SEQUENCE [LARGE SCALE GENOMIC DNA]</scope>
    <source>
        <strain evidence="7">1</strain>
    </source>
</reference>
<evidence type="ECO:0000313" key="7">
    <source>
        <dbReference type="EMBL" id="VEP16989.1"/>
    </source>
</evidence>
<feature type="domain" description="Band 7" evidence="6">
    <location>
        <begin position="18"/>
        <end position="176"/>
    </location>
</feature>
<dbReference type="AlphaFoldDB" id="A0A563VZY1"/>
<dbReference type="PANTHER" id="PTHR43327:SF10">
    <property type="entry name" value="STOMATIN-LIKE PROTEIN 2, MITOCHONDRIAL"/>
    <property type="match status" value="1"/>
</dbReference>
<dbReference type="InterPro" id="IPR001972">
    <property type="entry name" value="Stomatin_HflK_fam"/>
</dbReference>
<comment type="similarity">
    <text evidence="2">Belongs to the band 7/mec-2 family.</text>
</comment>
<dbReference type="EMBL" id="CAACVJ010000468">
    <property type="protein sequence ID" value="VEP16989.1"/>
    <property type="molecule type" value="Genomic_DNA"/>
</dbReference>
<comment type="subcellular location">
    <subcellularLocation>
        <location evidence="1">Membrane</location>
        <topology evidence="1">Single-pass membrane protein</topology>
    </subcellularLocation>
</comment>
<keyword evidence="5" id="KW-0472">Membrane</keyword>
<keyword evidence="4" id="KW-1133">Transmembrane helix</keyword>
<name>A0A563VZY1_9CYAN</name>
<dbReference type="GO" id="GO:0005886">
    <property type="term" value="C:plasma membrane"/>
    <property type="evidence" value="ECO:0007669"/>
    <property type="project" value="UniProtKB-ARBA"/>
</dbReference>
<evidence type="ECO:0000256" key="2">
    <source>
        <dbReference type="ARBA" id="ARBA00008164"/>
    </source>
</evidence>
<protein>
    <recommendedName>
        <fullName evidence="6">Band 7 domain-containing protein</fullName>
    </recommendedName>
</protein>
<dbReference type="PANTHER" id="PTHR43327">
    <property type="entry name" value="STOMATIN-LIKE PROTEIN 2, MITOCHONDRIAL"/>
    <property type="match status" value="1"/>
</dbReference>
<organism evidence="7 8">
    <name type="scientific">Hyella patelloides LEGE 07179</name>
    <dbReference type="NCBI Taxonomy" id="945734"/>
    <lineage>
        <taxon>Bacteria</taxon>
        <taxon>Bacillati</taxon>
        <taxon>Cyanobacteriota</taxon>
        <taxon>Cyanophyceae</taxon>
        <taxon>Pleurocapsales</taxon>
        <taxon>Hyellaceae</taxon>
        <taxon>Hyella</taxon>
    </lineage>
</organism>
<dbReference type="InterPro" id="IPR018080">
    <property type="entry name" value="Band_7/stomatin-like_CS"/>
</dbReference>
<dbReference type="Proteomes" id="UP000320055">
    <property type="component" value="Unassembled WGS sequence"/>
</dbReference>
<keyword evidence="8" id="KW-1185">Reference proteome</keyword>
<evidence type="ECO:0000313" key="8">
    <source>
        <dbReference type="Proteomes" id="UP000320055"/>
    </source>
</evidence>
<dbReference type="CDD" id="cd08829">
    <property type="entry name" value="SPFH_paraslipin"/>
    <property type="match status" value="1"/>
</dbReference>
<dbReference type="Gene3D" id="3.30.479.30">
    <property type="entry name" value="Band 7 domain"/>
    <property type="match status" value="1"/>
</dbReference>
<dbReference type="InterPro" id="IPR036013">
    <property type="entry name" value="Band_7/SPFH_dom_sf"/>
</dbReference>
<dbReference type="PROSITE" id="PS01270">
    <property type="entry name" value="BAND_7"/>
    <property type="match status" value="1"/>
</dbReference>
<evidence type="ECO:0000256" key="5">
    <source>
        <dbReference type="ARBA" id="ARBA00023136"/>
    </source>
</evidence>
<gene>
    <name evidence="7" type="ORF">H1P_520030</name>
</gene>
<evidence type="ECO:0000256" key="1">
    <source>
        <dbReference type="ARBA" id="ARBA00004167"/>
    </source>
</evidence>
<evidence type="ECO:0000256" key="4">
    <source>
        <dbReference type="ARBA" id="ARBA00022989"/>
    </source>
</evidence>
<sequence>MNGFLLMLALAFGSGLASSVKIVKEKEEYLIERLGSYNKKLEPGLNFTIPMFDKIVYKDTIREKVLDIPAQSCITRDNVTITVDAVVYWRVMEMYKAYYKVENLRDAMVNLVLTQIRSEMGKLELDQTFTARTEINEILLRELDIATDPWGVKVTRVELRDIMPSKAVQDSMELQMAAERKKRAAILTSEGERDSAVNSAQGRAQSRLLDAEASKKAAILEAEAEKQAILLRAEAEREQQVMKASGTAQAMEIVTDKLKNEAQAREALQFILAQQYLDMGKEIGSSESSKVMFMDPSNMVSTMEGMRSIITNNKTDNGEYVPTELNLEKINRNYQ</sequence>
<evidence type="ECO:0000256" key="3">
    <source>
        <dbReference type="ARBA" id="ARBA00022692"/>
    </source>
</evidence>
<proteinExistence type="inferred from homology"/>
<evidence type="ECO:0000259" key="6">
    <source>
        <dbReference type="SMART" id="SM00244"/>
    </source>
</evidence>
<dbReference type="FunFam" id="3.30.479.30:FF:000004">
    <property type="entry name" value="Putative membrane protease family, stomatin"/>
    <property type="match status" value="1"/>
</dbReference>
<dbReference type="SMART" id="SM00244">
    <property type="entry name" value="PHB"/>
    <property type="match status" value="1"/>
</dbReference>
<dbReference type="RefSeq" id="WP_144866671.1">
    <property type="nucleotide sequence ID" value="NZ_LR213812.1"/>
</dbReference>
<dbReference type="PRINTS" id="PR00721">
    <property type="entry name" value="STOMATIN"/>
</dbReference>
<dbReference type="OrthoDB" id="9809197at2"/>
<dbReference type="InterPro" id="IPR050710">
    <property type="entry name" value="Band7/mec-2_domain"/>
</dbReference>
<dbReference type="InterPro" id="IPR001107">
    <property type="entry name" value="Band_7"/>
</dbReference>
<dbReference type="GO" id="GO:0098552">
    <property type="term" value="C:side of membrane"/>
    <property type="evidence" value="ECO:0007669"/>
    <property type="project" value="UniProtKB-ARBA"/>
</dbReference>
<accession>A0A563VZY1</accession>
<dbReference type="Pfam" id="PF01145">
    <property type="entry name" value="Band_7"/>
    <property type="match status" value="1"/>
</dbReference>
<keyword evidence="3" id="KW-0812">Transmembrane</keyword>